<feature type="domain" description="Peptidase S8/S53" evidence="10">
    <location>
        <begin position="139"/>
        <end position="591"/>
    </location>
</feature>
<comment type="similarity">
    <text evidence="1 8">Belongs to the peptidase S8 family.</text>
</comment>
<dbReference type="InterPro" id="IPR036852">
    <property type="entry name" value="Peptidase_S8/S53_dom_sf"/>
</dbReference>
<dbReference type="PROSITE" id="PS00138">
    <property type="entry name" value="SUBTILASE_SER"/>
    <property type="match status" value="1"/>
</dbReference>
<feature type="chain" id="PRO_5028140487" evidence="9">
    <location>
        <begin position="23"/>
        <end position="776"/>
    </location>
</feature>
<organism evidence="13 14">
    <name type="scientific">Punica granatum</name>
    <name type="common">Pomegranate</name>
    <dbReference type="NCBI Taxonomy" id="22663"/>
    <lineage>
        <taxon>Eukaryota</taxon>
        <taxon>Viridiplantae</taxon>
        <taxon>Streptophyta</taxon>
        <taxon>Embryophyta</taxon>
        <taxon>Tracheophyta</taxon>
        <taxon>Spermatophyta</taxon>
        <taxon>Magnoliopsida</taxon>
        <taxon>eudicotyledons</taxon>
        <taxon>Gunneridae</taxon>
        <taxon>Pentapetalae</taxon>
        <taxon>rosids</taxon>
        <taxon>malvids</taxon>
        <taxon>Myrtales</taxon>
        <taxon>Lythraceae</taxon>
        <taxon>Punica</taxon>
    </lineage>
</organism>
<sequence length="776" mass="83779">MLAAKRLLFLIVTFMLLQDNHHFSVVVVEATKHVHIVYMGEKKHDDPKITKEIHHELLSNVLGSKEAARGSMVYSYKHGFSGFAARLTQSEAEEISKFPVVVRVLPSRMHKLHTTRSWDFIGLELHRAKQSLLTDGKMGKGIIIGIIDSGVWPESKSFSDEGMGPVPSRWKGICQRGEHFNASNCNRKLIGARWFVKGSLAGGLGTFSTNKTGEYREFKSARDSFGHGTHTASIAAGNFVENANDYGLAEGLARGGAPRAHLAIYKACWFFQHACSDADILKAFDKAIHDGVDVLSISLGDEIPLFPYADRRDSIAIGSFHAVAQGITVVASAGNDGPISGTVANVAPWLITVGASTTDRRFMAAIMLGNNRTLWGQSLYTGKDHRGFYVVTYSERIAVASAEYVKGCGEGSLNKTLAAGKIVLCFKTSDEQDMVSASAAVSEAGGIGVIYAQSREDGSNPCVIPCVKVDYGIGTQILTYIRRARFPIAKLGFPSSAFGKLASPRVASFSSRGPSSISPQVLKPDIVAPGVDILAAFPSSDEKGAEYKLLSGTSMSAPHVAGIAALIKSMHSNWSPGAIRSALVTTASQTGTDGNEICDGGPTDKIGDPFDIGGGHVDPNKAMDPGLVYDTTISDYIRFLCSMGYSRESVANLTETKLRCKKDQHHGQNLNLPSIVIPSLRRRLTVTRTVTNVGPEDSVYEAVVKPPYGTSMKVEPQVLRFNSTTQVLTFKVSFASVREKARGGYKFGSLTWTDGEHFVRSPVAVRVLEFGIFPDV</sequence>
<dbReference type="RefSeq" id="XP_031400273.1">
    <property type="nucleotide sequence ID" value="XM_031544413.1"/>
</dbReference>
<dbReference type="OrthoDB" id="206201at2759"/>
<dbReference type="FunFam" id="3.30.70.80:FF:000002">
    <property type="entry name" value="Subtilisin-like protease SBT5.3"/>
    <property type="match status" value="1"/>
</dbReference>
<evidence type="ECO:0000256" key="8">
    <source>
        <dbReference type="PROSITE-ProRule" id="PRU01240"/>
    </source>
</evidence>
<evidence type="ECO:0000259" key="11">
    <source>
        <dbReference type="Pfam" id="PF05922"/>
    </source>
</evidence>
<evidence type="ECO:0000256" key="5">
    <source>
        <dbReference type="ARBA" id="ARBA00022825"/>
    </source>
</evidence>
<dbReference type="FunFam" id="3.50.30.30:FF:000005">
    <property type="entry name" value="subtilisin-like protease SBT1.5"/>
    <property type="match status" value="1"/>
</dbReference>
<feature type="active site" description="Charge relay system" evidence="7 8">
    <location>
        <position position="554"/>
    </location>
</feature>
<evidence type="ECO:0000256" key="4">
    <source>
        <dbReference type="ARBA" id="ARBA00022801"/>
    </source>
</evidence>
<dbReference type="Pfam" id="PF00082">
    <property type="entry name" value="Peptidase_S8"/>
    <property type="match status" value="1"/>
</dbReference>
<dbReference type="GO" id="GO:0006508">
    <property type="term" value="P:proteolysis"/>
    <property type="evidence" value="ECO:0007669"/>
    <property type="project" value="UniProtKB-KW"/>
</dbReference>
<dbReference type="Gene3D" id="3.40.50.200">
    <property type="entry name" value="Peptidase S8/S53 domain"/>
    <property type="match status" value="1"/>
</dbReference>
<name>A0A6P8E5J2_PUNGR</name>
<evidence type="ECO:0000259" key="10">
    <source>
        <dbReference type="Pfam" id="PF00082"/>
    </source>
</evidence>
<feature type="domain" description="Inhibitor I9" evidence="11">
    <location>
        <begin position="34"/>
        <end position="113"/>
    </location>
</feature>
<keyword evidence="3 9" id="KW-0732">Signal</keyword>
<keyword evidence="2 8" id="KW-0645">Protease</keyword>
<dbReference type="Pfam" id="PF05922">
    <property type="entry name" value="Inhibitor_I9"/>
    <property type="match status" value="1"/>
</dbReference>
<feature type="domain" description="Subtilisin-like protease fibronectin type-III" evidence="12">
    <location>
        <begin position="669"/>
        <end position="765"/>
    </location>
</feature>
<dbReference type="FunFam" id="3.40.50.200:FF:000006">
    <property type="entry name" value="Subtilisin-like protease SBT1.5"/>
    <property type="match status" value="1"/>
</dbReference>
<feature type="active site" description="Charge relay system" evidence="7 8">
    <location>
        <position position="227"/>
    </location>
</feature>
<feature type="signal peptide" evidence="9">
    <location>
        <begin position="1"/>
        <end position="22"/>
    </location>
</feature>
<protein>
    <submittedName>
        <fullName evidence="14">Subtilisin-like protease SBT3.5 isoform X1</fullName>
    </submittedName>
</protein>
<evidence type="ECO:0000256" key="6">
    <source>
        <dbReference type="ARBA" id="ARBA00023180"/>
    </source>
</evidence>
<accession>A0A6P8E5J2</accession>
<dbReference type="InterPro" id="IPR041469">
    <property type="entry name" value="Subtilisin-like_FN3"/>
</dbReference>
<dbReference type="InterPro" id="IPR034197">
    <property type="entry name" value="Peptidases_S8_3"/>
</dbReference>
<dbReference type="Proteomes" id="UP000515151">
    <property type="component" value="Chromosome 1"/>
</dbReference>
<dbReference type="CDD" id="cd04852">
    <property type="entry name" value="Peptidases_S8_3"/>
    <property type="match status" value="1"/>
</dbReference>
<dbReference type="InterPro" id="IPR023828">
    <property type="entry name" value="Peptidase_S8_Ser-AS"/>
</dbReference>
<feature type="active site" description="Charge relay system" evidence="7 8">
    <location>
        <position position="148"/>
    </location>
</feature>
<keyword evidence="13" id="KW-1185">Reference proteome</keyword>
<evidence type="ECO:0000256" key="7">
    <source>
        <dbReference type="PIRSR" id="PIRSR615500-1"/>
    </source>
</evidence>
<dbReference type="InterPro" id="IPR015500">
    <property type="entry name" value="Peptidase_S8_subtilisin-rel"/>
</dbReference>
<dbReference type="Gene3D" id="3.50.30.30">
    <property type="match status" value="1"/>
</dbReference>
<gene>
    <name evidence="14" type="primary">LOC116210528</name>
</gene>
<evidence type="ECO:0000256" key="2">
    <source>
        <dbReference type="ARBA" id="ARBA00022670"/>
    </source>
</evidence>
<evidence type="ECO:0000256" key="9">
    <source>
        <dbReference type="SAM" id="SignalP"/>
    </source>
</evidence>
<dbReference type="InterPro" id="IPR037045">
    <property type="entry name" value="S8pro/Inhibitor_I9_sf"/>
</dbReference>
<evidence type="ECO:0000313" key="13">
    <source>
        <dbReference type="Proteomes" id="UP000515151"/>
    </source>
</evidence>
<dbReference type="InterPro" id="IPR010259">
    <property type="entry name" value="S8pro/Inhibitor_I9"/>
</dbReference>
<reference evidence="13" key="1">
    <citation type="journal article" date="2020" name="Plant Biotechnol. J.">
        <title>The pomegranate (Punica granatum L.) draft genome dissects genetic divergence between soft- and hard-seeded cultivars.</title>
        <authorList>
            <person name="Luo X."/>
            <person name="Li H."/>
            <person name="Wu Z."/>
            <person name="Yao W."/>
            <person name="Zhao P."/>
            <person name="Cao D."/>
            <person name="Yu H."/>
            <person name="Li K."/>
            <person name="Poudel K."/>
            <person name="Zhao D."/>
            <person name="Zhang F."/>
            <person name="Xia X."/>
            <person name="Chen L."/>
            <person name="Wang Q."/>
            <person name="Jing D."/>
            <person name="Cao S."/>
        </authorList>
    </citation>
    <scope>NUCLEOTIDE SEQUENCE [LARGE SCALE GENOMIC DNA]</scope>
    <source>
        <strain evidence="13">cv. Tunisia</strain>
    </source>
</reference>
<dbReference type="AlphaFoldDB" id="A0A6P8E5J2"/>
<proteinExistence type="inferred from homology"/>
<evidence type="ECO:0000256" key="1">
    <source>
        <dbReference type="ARBA" id="ARBA00011073"/>
    </source>
</evidence>
<evidence type="ECO:0000259" key="12">
    <source>
        <dbReference type="Pfam" id="PF17766"/>
    </source>
</evidence>
<dbReference type="FunFam" id="2.60.40.2310:FF:000001">
    <property type="entry name" value="Subtilisin-like protease SBT1.5"/>
    <property type="match status" value="1"/>
</dbReference>
<reference evidence="14" key="2">
    <citation type="submission" date="2025-08" db="UniProtKB">
        <authorList>
            <consortium name="RefSeq"/>
        </authorList>
    </citation>
    <scope>IDENTIFICATION</scope>
    <source>
        <tissue evidence="14">Leaf</tissue>
    </source>
</reference>
<dbReference type="PRINTS" id="PR00723">
    <property type="entry name" value="SUBTILISIN"/>
</dbReference>
<dbReference type="PROSITE" id="PS51892">
    <property type="entry name" value="SUBTILASE"/>
    <property type="match status" value="1"/>
</dbReference>
<evidence type="ECO:0000313" key="14">
    <source>
        <dbReference type="RefSeq" id="XP_031400273.1"/>
    </source>
</evidence>
<dbReference type="Gene3D" id="3.30.70.80">
    <property type="entry name" value="Peptidase S8 propeptide/proteinase inhibitor I9"/>
    <property type="match status" value="1"/>
</dbReference>
<keyword evidence="4 8" id="KW-0378">Hydrolase</keyword>
<dbReference type="InterPro" id="IPR000209">
    <property type="entry name" value="Peptidase_S8/S53_dom"/>
</dbReference>
<dbReference type="GO" id="GO:0004252">
    <property type="term" value="F:serine-type endopeptidase activity"/>
    <property type="evidence" value="ECO:0007669"/>
    <property type="project" value="UniProtKB-UniRule"/>
</dbReference>
<dbReference type="GeneID" id="116210528"/>
<keyword evidence="5 8" id="KW-0720">Serine protease</keyword>
<dbReference type="CDD" id="cd02120">
    <property type="entry name" value="PA_subtilisin_like"/>
    <property type="match status" value="1"/>
</dbReference>
<dbReference type="PANTHER" id="PTHR10795">
    <property type="entry name" value="PROPROTEIN CONVERTASE SUBTILISIN/KEXIN"/>
    <property type="match status" value="1"/>
</dbReference>
<keyword evidence="6" id="KW-0325">Glycoprotein</keyword>
<dbReference type="Pfam" id="PF17766">
    <property type="entry name" value="fn3_6"/>
    <property type="match status" value="1"/>
</dbReference>
<dbReference type="Gene3D" id="2.60.40.2310">
    <property type="match status" value="1"/>
</dbReference>
<dbReference type="InterPro" id="IPR045051">
    <property type="entry name" value="SBT"/>
</dbReference>
<dbReference type="SUPFAM" id="SSF52743">
    <property type="entry name" value="Subtilisin-like"/>
    <property type="match status" value="1"/>
</dbReference>
<evidence type="ECO:0000256" key="3">
    <source>
        <dbReference type="ARBA" id="ARBA00022729"/>
    </source>
</evidence>